<keyword evidence="2" id="KW-1185">Reference proteome</keyword>
<sequence length="135" mass="15478">MPLGLKVLPVVTVWCERFVRKYVRVPGYLGKMILSGTVSVIGEIRLLTFVLFENARLPIKGILYAKKPDNANALSSFRKHWTMKLYVYLNADPAPSPIRTCVTTDIYAHEHQDEFLKRYAMMPSTSFLCIISMKH</sequence>
<dbReference type="Proteomes" id="UP000075880">
    <property type="component" value="Unassembled WGS sequence"/>
</dbReference>
<proteinExistence type="predicted"/>
<accession>A0AAG5DED4</accession>
<dbReference type="AlphaFoldDB" id="A0AAG5DED4"/>
<name>A0AAG5DED4_ANOAO</name>
<reference evidence="1" key="1">
    <citation type="submission" date="2024-04" db="UniProtKB">
        <authorList>
            <consortium name="EnsemblMetazoa"/>
        </authorList>
    </citation>
    <scope>IDENTIFICATION</scope>
    <source>
        <strain evidence="1">EBRO</strain>
    </source>
</reference>
<protein>
    <submittedName>
        <fullName evidence="1">Uncharacterized protein</fullName>
    </submittedName>
</protein>
<dbReference type="EnsemblMetazoa" id="ENSAATROPT010625">
    <property type="protein sequence ID" value="ENSAATROPP009592"/>
    <property type="gene ID" value="ENSAATROPG008639"/>
</dbReference>
<organism evidence="1 2">
    <name type="scientific">Anopheles atroparvus</name>
    <name type="common">European mosquito</name>
    <dbReference type="NCBI Taxonomy" id="41427"/>
    <lineage>
        <taxon>Eukaryota</taxon>
        <taxon>Metazoa</taxon>
        <taxon>Ecdysozoa</taxon>
        <taxon>Arthropoda</taxon>
        <taxon>Hexapoda</taxon>
        <taxon>Insecta</taxon>
        <taxon>Pterygota</taxon>
        <taxon>Neoptera</taxon>
        <taxon>Endopterygota</taxon>
        <taxon>Diptera</taxon>
        <taxon>Nematocera</taxon>
        <taxon>Culicoidea</taxon>
        <taxon>Culicidae</taxon>
        <taxon>Anophelinae</taxon>
        <taxon>Anopheles</taxon>
    </lineage>
</organism>
<evidence type="ECO:0000313" key="1">
    <source>
        <dbReference type="EnsemblMetazoa" id="ENSAATROPP009592"/>
    </source>
</evidence>
<evidence type="ECO:0000313" key="2">
    <source>
        <dbReference type="Proteomes" id="UP000075880"/>
    </source>
</evidence>